<name>K1SRF3_9ZZZZ</name>
<dbReference type="AlphaFoldDB" id="K1SRF3"/>
<keyword evidence="3" id="KW-0418">Kinase</keyword>
<proteinExistence type="predicted"/>
<dbReference type="InterPro" id="IPR001272">
    <property type="entry name" value="PEP_carboxykinase_ATP"/>
</dbReference>
<keyword evidence="3" id="KW-0670">Pyruvate</keyword>
<evidence type="ECO:0000256" key="2">
    <source>
        <dbReference type="ARBA" id="ARBA00022793"/>
    </source>
</evidence>
<dbReference type="SUPFAM" id="SSF68923">
    <property type="entry name" value="PEP carboxykinase N-terminal domain"/>
    <property type="match status" value="1"/>
</dbReference>
<dbReference type="GO" id="GO:0016301">
    <property type="term" value="F:kinase activity"/>
    <property type="evidence" value="ECO:0007669"/>
    <property type="project" value="UniProtKB-KW"/>
</dbReference>
<keyword evidence="3" id="KW-0808">Transferase</keyword>
<dbReference type="PANTHER" id="PTHR30031:SF0">
    <property type="entry name" value="PHOSPHOENOLPYRUVATE CARBOXYKINASE (ATP)"/>
    <property type="match status" value="1"/>
</dbReference>
<dbReference type="GO" id="GO:0005524">
    <property type="term" value="F:ATP binding"/>
    <property type="evidence" value="ECO:0007669"/>
    <property type="project" value="InterPro"/>
</dbReference>
<sequence>MAKFDKSVLAKYGITGTTEVLYNPSYEVLFNEETKEGLEGFEVGQETELGAVNVMTGIYTGRSPKDKFIVDDATSHDTVWWDSEEYHNDNHKATPEAWNAVKEIAKKELSNKKLFVVDGFCGTHKDTRMKVRFIVEVAWQAHFVTNMFIRPQNEAEFDQEPDFIVYNASKAKVENWKELGLHSETAVVFNVTS</sequence>
<dbReference type="GO" id="GO:0005829">
    <property type="term" value="C:cytosol"/>
    <property type="evidence" value="ECO:0007669"/>
    <property type="project" value="TreeGrafter"/>
</dbReference>
<dbReference type="Pfam" id="PF01293">
    <property type="entry name" value="PEPCK_ATP"/>
    <property type="match status" value="1"/>
</dbReference>
<dbReference type="PANTHER" id="PTHR30031">
    <property type="entry name" value="PHOSPHOENOLPYRUVATE CARBOXYKINASE ATP"/>
    <property type="match status" value="1"/>
</dbReference>
<accession>K1SRF3</accession>
<protein>
    <submittedName>
        <fullName evidence="3">Phosphoenolpyruvate carboxykinase (ATP)</fullName>
    </submittedName>
</protein>
<organism evidence="3">
    <name type="scientific">human gut metagenome</name>
    <dbReference type="NCBI Taxonomy" id="408170"/>
    <lineage>
        <taxon>unclassified sequences</taxon>
        <taxon>metagenomes</taxon>
        <taxon>organismal metagenomes</taxon>
    </lineage>
</organism>
<dbReference type="GO" id="GO:0006094">
    <property type="term" value="P:gluconeogenesis"/>
    <property type="evidence" value="ECO:0007669"/>
    <property type="project" value="UniProtKB-KW"/>
</dbReference>
<comment type="caution">
    <text evidence="3">The sequence shown here is derived from an EMBL/GenBank/DDBJ whole genome shotgun (WGS) entry which is preliminary data.</text>
</comment>
<reference evidence="3" key="1">
    <citation type="journal article" date="2013" name="Environ. Microbiol.">
        <title>Microbiota from the distal guts of lean and obese adolescents exhibit partial functional redundancy besides clear differences in community structure.</title>
        <authorList>
            <person name="Ferrer M."/>
            <person name="Ruiz A."/>
            <person name="Lanza F."/>
            <person name="Haange S.B."/>
            <person name="Oberbach A."/>
            <person name="Till H."/>
            <person name="Bargiela R."/>
            <person name="Campoy C."/>
            <person name="Segura M.T."/>
            <person name="Richter M."/>
            <person name="von Bergen M."/>
            <person name="Seifert J."/>
            <person name="Suarez A."/>
        </authorList>
    </citation>
    <scope>NUCLEOTIDE SEQUENCE</scope>
</reference>
<keyword evidence="1" id="KW-0312">Gluconeogenesis</keyword>
<evidence type="ECO:0000256" key="1">
    <source>
        <dbReference type="ARBA" id="ARBA00022432"/>
    </source>
</evidence>
<dbReference type="EMBL" id="AJWZ01006312">
    <property type="protein sequence ID" value="EKC60133.1"/>
    <property type="molecule type" value="Genomic_DNA"/>
</dbReference>
<feature type="non-terminal residue" evidence="3">
    <location>
        <position position="193"/>
    </location>
</feature>
<keyword evidence="2" id="KW-0210">Decarboxylase</keyword>
<keyword evidence="2" id="KW-0456">Lyase</keyword>
<dbReference type="InterPro" id="IPR008210">
    <property type="entry name" value="PEP_carboxykinase_N"/>
</dbReference>
<evidence type="ECO:0000313" key="3">
    <source>
        <dbReference type="EMBL" id="EKC60133.1"/>
    </source>
</evidence>
<gene>
    <name evidence="3" type="ORF">OBE_09126</name>
</gene>
<dbReference type="Gene3D" id="3.40.449.10">
    <property type="entry name" value="Phosphoenolpyruvate Carboxykinase, domain 1"/>
    <property type="match status" value="1"/>
</dbReference>
<dbReference type="GO" id="GO:0004612">
    <property type="term" value="F:phosphoenolpyruvate carboxykinase (ATP) activity"/>
    <property type="evidence" value="ECO:0007669"/>
    <property type="project" value="InterPro"/>
</dbReference>